<evidence type="ECO:0000259" key="5">
    <source>
        <dbReference type="Pfam" id="PF01138"/>
    </source>
</evidence>
<dbReference type="GO" id="GO:0034473">
    <property type="term" value="P:U1 snRNA 3'-end processing"/>
    <property type="evidence" value="ECO:0007669"/>
    <property type="project" value="TreeGrafter"/>
</dbReference>
<dbReference type="GO" id="GO:0071035">
    <property type="term" value="P:nuclear polyadenylation-dependent rRNA catabolic process"/>
    <property type="evidence" value="ECO:0007669"/>
    <property type="project" value="TreeGrafter"/>
</dbReference>
<dbReference type="InterPro" id="IPR050590">
    <property type="entry name" value="Exosome_comp_Rrp42_subfam"/>
</dbReference>
<dbReference type="InterPro" id="IPR001247">
    <property type="entry name" value="ExoRNase_PH_dom1"/>
</dbReference>
<dbReference type="InterPro" id="IPR027408">
    <property type="entry name" value="PNPase/RNase_PH_dom_sf"/>
</dbReference>
<dbReference type="GO" id="GO:0071038">
    <property type="term" value="P:TRAMP-dependent tRNA surveillance pathway"/>
    <property type="evidence" value="ECO:0007669"/>
    <property type="project" value="TreeGrafter"/>
</dbReference>
<dbReference type="Gene3D" id="3.30.230.70">
    <property type="entry name" value="GHMP Kinase, N-terminal domain"/>
    <property type="match status" value="1"/>
</dbReference>
<dbReference type="PANTHER" id="PTHR11097:SF14">
    <property type="entry name" value="EXOSOME COMPLEX COMPONENT RRP45"/>
    <property type="match status" value="1"/>
</dbReference>
<sequence>MLLSGVRLDGRTLKEYREINFRFPSGHPCGGCCIVSIGSTSVLAKVSAEVVEPKHYRPAQGVVYVNFDATLVSTMEGKRKGRTRDDDGRRLSSVLQTCFRDCVDVDALCIVAWERVFAIRVDLKALSYDGNLGDCGALATVAALASFRRPDVYVDDAGKVVVDTAMKRRPPVRLNLRRIPVLVTLGLTADTKVIIQDPTQREEVVMTGGRVMVGLTAHGELCCVHTSGLTTSIRPESLSRQGFF</sequence>
<accession>A0A564Y8B4</accession>
<comment type="similarity">
    <text evidence="3">Belongs to the RNase PH family.</text>
</comment>
<dbReference type="InterPro" id="IPR015847">
    <property type="entry name" value="ExoRNase_PH_dom2"/>
</dbReference>
<dbReference type="EMBL" id="CABIJS010000111">
    <property type="protein sequence ID" value="VUZ43426.1"/>
    <property type="molecule type" value="Genomic_DNA"/>
</dbReference>
<dbReference type="GO" id="GO:0016075">
    <property type="term" value="P:rRNA catabolic process"/>
    <property type="evidence" value="ECO:0007669"/>
    <property type="project" value="TreeGrafter"/>
</dbReference>
<reference evidence="7 8" key="1">
    <citation type="submission" date="2019-07" db="EMBL/GenBank/DDBJ databases">
        <authorList>
            <person name="Jastrzebski P J."/>
            <person name="Paukszto L."/>
            <person name="Jastrzebski P J."/>
        </authorList>
    </citation>
    <scope>NUCLEOTIDE SEQUENCE [LARGE SCALE GENOMIC DNA]</scope>
    <source>
        <strain evidence="7 8">WMS-il1</strain>
    </source>
</reference>
<feature type="domain" description="Exoribonuclease phosphorolytic" evidence="6">
    <location>
        <begin position="179"/>
        <end position="238"/>
    </location>
</feature>
<comment type="subcellular location">
    <subcellularLocation>
        <location evidence="2">Cytoplasm</location>
    </subcellularLocation>
    <subcellularLocation>
        <location evidence="1">Nucleus</location>
    </subcellularLocation>
</comment>
<evidence type="ECO:0000313" key="8">
    <source>
        <dbReference type="Proteomes" id="UP000321570"/>
    </source>
</evidence>
<dbReference type="GO" id="GO:0034475">
    <property type="term" value="P:U4 snRNA 3'-end processing"/>
    <property type="evidence" value="ECO:0007669"/>
    <property type="project" value="TreeGrafter"/>
</dbReference>
<protein>
    <submittedName>
        <fullName evidence="7">Uncharacterized protein</fullName>
    </submittedName>
</protein>
<dbReference type="PANTHER" id="PTHR11097">
    <property type="entry name" value="EXOSOME COMPLEX EXONUCLEASE RIBOSOMAL RNA PROCESSING PROTEIN"/>
    <property type="match status" value="1"/>
</dbReference>
<evidence type="ECO:0000313" key="7">
    <source>
        <dbReference type="EMBL" id="VUZ43426.1"/>
    </source>
</evidence>
<keyword evidence="4" id="KW-0963">Cytoplasm</keyword>
<dbReference type="AlphaFoldDB" id="A0A564Y8B4"/>
<evidence type="ECO:0000256" key="4">
    <source>
        <dbReference type="ARBA" id="ARBA00022490"/>
    </source>
</evidence>
<dbReference type="InterPro" id="IPR036345">
    <property type="entry name" value="ExoRNase_PH_dom2_sf"/>
</dbReference>
<evidence type="ECO:0000256" key="1">
    <source>
        <dbReference type="ARBA" id="ARBA00004123"/>
    </source>
</evidence>
<dbReference type="GO" id="GO:0071028">
    <property type="term" value="P:nuclear mRNA surveillance"/>
    <property type="evidence" value="ECO:0007669"/>
    <property type="project" value="TreeGrafter"/>
</dbReference>
<dbReference type="GO" id="GO:0034476">
    <property type="term" value="P:U5 snRNA 3'-end processing"/>
    <property type="evidence" value="ECO:0007669"/>
    <property type="project" value="TreeGrafter"/>
</dbReference>
<proteinExistence type="inferred from homology"/>
<dbReference type="SUPFAM" id="SSF54211">
    <property type="entry name" value="Ribosomal protein S5 domain 2-like"/>
    <property type="match status" value="1"/>
</dbReference>
<name>A0A564Y8B4_HYMDI</name>
<dbReference type="Pfam" id="PF03725">
    <property type="entry name" value="RNase_PH_C"/>
    <property type="match status" value="1"/>
</dbReference>
<dbReference type="Pfam" id="PF01138">
    <property type="entry name" value="RNase_PH"/>
    <property type="match status" value="1"/>
</dbReference>
<dbReference type="GO" id="GO:0000177">
    <property type="term" value="C:cytoplasmic exosome (RNase complex)"/>
    <property type="evidence" value="ECO:0007669"/>
    <property type="project" value="TreeGrafter"/>
</dbReference>
<keyword evidence="8" id="KW-1185">Reference proteome</keyword>
<gene>
    <name evidence="7" type="ORF">WMSIL1_LOCUS3761</name>
</gene>
<dbReference type="GO" id="GO:0035925">
    <property type="term" value="F:mRNA 3'-UTR AU-rich region binding"/>
    <property type="evidence" value="ECO:0007669"/>
    <property type="project" value="TreeGrafter"/>
</dbReference>
<dbReference type="GO" id="GO:0000467">
    <property type="term" value="P:exonucleolytic trimming to generate mature 3'-end of 5.8S rRNA from tricistronic rRNA transcript (SSU-rRNA, 5.8S rRNA, LSU-rRNA)"/>
    <property type="evidence" value="ECO:0007669"/>
    <property type="project" value="TreeGrafter"/>
</dbReference>
<dbReference type="SUPFAM" id="SSF55666">
    <property type="entry name" value="Ribonuclease PH domain 2-like"/>
    <property type="match status" value="1"/>
</dbReference>
<dbReference type="Proteomes" id="UP000321570">
    <property type="component" value="Unassembled WGS sequence"/>
</dbReference>
<evidence type="ECO:0000256" key="3">
    <source>
        <dbReference type="ARBA" id="ARBA00006678"/>
    </source>
</evidence>
<evidence type="ECO:0000259" key="6">
    <source>
        <dbReference type="Pfam" id="PF03725"/>
    </source>
</evidence>
<dbReference type="InterPro" id="IPR020568">
    <property type="entry name" value="Ribosomal_Su5_D2-typ_SF"/>
</dbReference>
<evidence type="ECO:0000256" key="2">
    <source>
        <dbReference type="ARBA" id="ARBA00004496"/>
    </source>
</evidence>
<dbReference type="GO" id="GO:0000176">
    <property type="term" value="C:nuclear exosome (RNase complex)"/>
    <property type="evidence" value="ECO:0007669"/>
    <property type="project" value="TreeGrafter"/>
</dbReference>
<organism evidence="7 8">
    <name type="scientific">Hymenolepis diminuta</name>
    <name type="common">Rat tapeworm</name>
    <dbReference type="NCBI Taxonomy" id="6216"/>
    <lineage>
        <taxon>Eukaryota</taxon>
        <taxon>Metazoa</taxon>
        <taxon>Spiralia</taxon>
        <taxon>Lophotrochozoa</taxon>
        <taxon>Platyhelminthes</taxon>
        <taxon>Cestoda</taxon>
        <taxon>Eucestoda</taxon>
        <taxon>Cyclophyllidea</taxon>
        <taxon>Hymenolepididae</taxon>
        <taxon>Hymenolepis</taxon>
    </lineage>
</organism>
<feature type="domain" description="Exoribonuclease phosphorolytic" evidence="5">
    <location>
        <begin position="15"/>
        <end position="150"/>
    </location>
</feature>